<dbReference type="CDD" id="cd00755">
    <property type="entry name" value="YgdL_like"/>
    <property type="match status" value="1"/>
</dbReference>
<dbReference type="InterPro" id="IPR035985">
    <property type="entry name" value="Ubiquitin-activating_enz"/>
</dbReference>
<proteinExistence type="predicted"/>
<dbReference type="PANTHER" id="PTHR43267:SF1">
    <property type="entry name" value="TRNA THREONYLCARBAMOYLADENOSINE DEHYDRATASE"/>
    <property type="match status" value="1"/>
</dbReference>
<keyword evidence="3" id="KW-1185">Reference proteome</keyword>
<dbReference type="EC" id="6.1.-.-" evidence="2"/>
<accession>A0A9D2WS74</accession>
<organism evidence="2 3">
    <name type="scientific">Sporotomaculum syntrophicum</name>
    <dbReference type="NCBI Taxonomy" id="182264"/>
    <lineage>
        <taxon>Bacteria</taxon>
        <taxon>Bacillati</taxon>
        <taxon>Bacillota</taxon>
        <taxon>Clostridia</taxon>
        <taxon>Eubacteriales</taxon>
        <taxon>Desulfallaceae</taxon>
        <taxon>Sporotomaculum</taxon>
    </lineage>
</organism>
<dbReference type="GO" id="GO:0061504">
    <property type="term" value="P:cyclic threonylcarbamoyladenosine biosynthetic process"/>
    <property type="evidence" value="ECO:0007669"/>
    <property type="project" value="TreeGrafter"/>
</dbReference>
<gene>
    <name evidence="2" type="primary">tcdA</name>
    <name evidence="2" type="ORF">SPSYN_00329</name>
</gene>
<evidence type="ECO:0000313" key="3">
    <source>
        <dbReference type="Proteomes" id="UP000798488"/>
    </source>
</evidence>
<evidence type="ECO:0000259" key="1">
    <source>
        <dbReference type="Pfam" id="PF00899"/>
    </source>
</evidence>
<dbReference type="PANTHER" id="PTHR43267">
    <property type="entry name" value="TRNA THREONYLCARBAMOYLADENOSINE DEHYDRATASE"/>
    <property type="match status" value="1"/>
</dbReference>
<dbReference type="Gene3D" id="3.40.50.720">
    <property type="entry name" value="NAD(P)-binding Rossmann-like Domain"/>
    <property type="match status" value="1"/>
</dbReference>
<dbReference type="RefSeq" id="WP_161820751.1">
    <property type="nucleotide sequence ID" value="NZ_LSRS01000001.1"/>
</dbReference>
<keyword evidence="2" id="KW-0436">Ligase</keyword>
<dbReference type="InterPro" id="IPR000594">
    <property type="entry name" value="ThiF_NAD_FAD-bd"/>
</dbReference>
<feature type="domain" description="THIF-type NAD/FAD binding fold" evidence="1">
    <location>
        <begin position="11"/>
        <end position="237"/>
    </location>
</feature>
<dbReference type="Proteomes" id="UP000798488">
    <property type="component" value="Unassembled WGS sequence"/>
</dbReference>
<reference evidence="2" key="1">
    <citation type="submission" date="2016-02" db="EMBL/GenBank/DDBJ databases">
        <title>Draft Genome Sequence of Sporotomaculum syntrophicum Strain FB, a Syntrophic Benzoate Degrader.</title>
        <authorList>
            <person name="Nobu M.K."/>
            <person name="Narihiro T."/>
            <person name="Qiu Y.-L."/>
            <person name="Ohashi A."/>
            <person name="Liu W.-T."/>
            <person name="Yuji S."/>
        </authorList>
    </citation>
    <scope>NUCLEOTIDE SEQUENCE</scope>
    <source>
        <strain evidence="2">FB</strain>
    </source>
</reference>
<name>A0A9D2WS74_9FIRM</name>
<protein>
    <submittedName>
        <fullName evidence="2">tRNA threonylcarbamoyladenosine dehydratase</fullName>
        <ecNumber evidence="2">6.1.-.-</ecNumber>
    </submittedName>
</protein>
<dbReference type="GO" id="GO:0061503">
    <property type="term" value="F:tRNA threonylcarbamoyladenosine dehydratase"/>
    <property type="evidence" value="ECO:0007669"/>
    <property type="project" value="TreeGrafter"/>
</dbReference>
<dbReference type="SUPFAM" id="SSF69572">
    <property type="entry name" value="Activating enzymes of the ubiquitin-like proteins"/>
    <property type="match status" value="1"/>
</dbReference>
<comment type="caution">
    <text evidence="2">The sequence shown here is derived from an EMBL/GenBank/DDBJ whole genome shotgun (WGS) entry which is preliminary data.</text>
</comment>
<dbReference type="InterPro" id="IPR045886">
    <property type="entry name" value="ThiF/MoeB/HesA"/>
</dbReference>
<evidence type="ECO:0000313" key="2">
    <source>
        <dbReference type="EMBL" id="KAF1086610.1"/>
    </source>
</evidence>
<dbReference type="AlphaFoldDB" id="A0A9D2WS74"/>
<dbReference type="OrthoDB" id="9804150at2"/>
<dbReference type="Pfam" id="PF00899">
    <property type="entry name" value="ThiF"/>
    <property type="match status" value="1"/>
</dbReference>
<dbReference type="GO" id="GO:0008641">
    <property type="term" value="F:ubiquitin-like modifier activating enzyme activity"/>
    <property type="evidence" value="ECO:0007669"/>
    <property type="project" value="InterPro"/>
</dbReference>
<sequence length="243" mass="25657">MPDRFARTELLIGSVGLAKLAASKVAVFGLGGVGSFTAEALARSGVGALLLVDHDNIDITNINRQLHAVTETVGCPKTRVMKERLRQINPVLRVQARQIKFTPEQAAALLDYQDLDFVVDAIDDVDNKVSLIAGCVSRSLPVISAMGAGNKLDPTSFKVASIWKTSVCPLARVMRKKLRAAGITADVPVVYSTARPLSPIAADKEAYSGGTPGSIAFVPPVAGLIMAAYVTDKLLGLDVFSGI</sequence>
<dbReference type="EMBL" id="LSRS01000001">
    <property type="protein sequence ID" value="KAF1086610.1"/>
    <property type="molecule type" value="Genomic_DNA"/>
</dbReference>